<dbReference type="EMBL" id="VINQ01000013">
    <property type="protein sequence ID" value="KAA0912454.1"/>
    <property type="molecule type" value="Genomic_DNA"/>
</dbReference>
<reference evidence="1 2" key="1">
    <citation type="submission" date="2019-07" db="EMBL/GenBank/DDBJ databases">
        <title>Aquicoccus porphyridii gen. nov., sp. nov., isolated from a small marine red alga, Porphyridium marinum.</title>
        <authorList>
            <person name="Liu L."/>
        </authorList>
    </citation>
    <scope>NUCLEOTIDE SEQUENCE [LARGE SCALE GENOMIC DNA]</scope>
    <source>
        <strain evidence="1 2">L1 8-17</strain>
    </source>
</reference>
<dbReference type="RefSeq" id="WP_111367318.1">
    <property type="nucleotide sequence ID" value="NZ_VINQ01000013.1"/>
</dbReference>
<protein>
    <submittedName>
        <fullName evidence="1">Glycosyltransferase family 2 protein</fullName>
    </submittedName>
</protein>
<dbReference type="Proteomes" id="UP000325291">
    <property type="component" value="Unassembled WGS sequence"/>
</dbReference>
<keyword evidence="1" id="KW-0808">Transferase</keyword>
<keyword evidence="2" id="KW-1185">Reference proteome</keyword>
<dbReference type="AlphaFoldDB" id="A0A5A9Z5M4"/>
<dbReference type="GO" id="GO:0016740">
    <property type="term" value="F:transferase activity"/>
    <property type="evidence" value="ECO:0007669"/>
    <property type="project" value="UniProtKB-KW"/>
</dbReference>
<evidence type="ECO:0000313" key="1">
    <source>
        <dbReference type="EMBL" id="KAA0912454.1"/>
    </source>
</evidence>
<dbReference type="Pfam" id="PF13704">
    <property type="entry name" value="Glyco_tranf_2_4"/>
    <property type="match status" value="1"/>
</dbReference>
<comment type="caution">
    <text evidence="1">The sequence shown here is derived from an EMBL/GenBank/DDBJ whole genome shotgun (WGS) entry which is preliminary data.</text>
</comment>
<accession>A0A5A9Z5M4</accession>
<evidence type="ECO:0000313" key="2">
    <source>
        <dbReference type="Proteomes" id="UP000325291"/>
    </source>
</evidence>
<sequence length="397" mass="42907">MFPKENHSGALDLASSMWNFSSQAEKGQGDGGRGIMVRMNGPDSGPSWGIVMTAREPGNLVLANVAYHLGLGAREAHVYLDDPGDPAAETLAAQPGVRLTLCDADHWQRLARRRPEGQNRRQGLNATDAYRRAGVDWLIHLDADEFLRPMSGQGAGLDAGNTDGMLAELAAFPRGFGYVAVPPAERVMPRGAAQAGLFDGVFRRPARVPSRLYRALYGGAADLLDGGMSSHTSGKAFTPTGFDYQIRIHRPRGAGADRLSAHSAHRAHAVELLHFDGLTPLHWLVKLMRYGEHTTEVQAGMNGPHRMRQVADLLDTGDIAAARALHDRVQVLAPDRVARLAALGLCETAPFDPSPIIARVLGEMPDLSARAFDADLRRAHESSTNPRLADLIARWPG</sequence>
<proteinExistence type="predicted"/>
<name>A0A5A9Z5M4_9RHOB</name>
<gene>
    <name evidence="1" type="ORF">FLO80_15420</name>
</gene>
<organism evidence="1 2">
    <name type="scientific">Aquicoccus porphyridii</name>
    <dbReference type="NCBI Taxonomy" id="1852029"/>
    <lineage>
        <taxon>Bacteria</taxon>
        <taxon>Pseudomonadati</taxon>
        <taxon>Pseudomonadota</taxon>
        <taxon>Alphaproteobacteria</taxon>
        <taxon>Rhodobacterales</taxon>
        <taxon>Paracoccaceae</taxon>
        <taxon>Aquicoccus</taxon>
    </lineage>
</organism>